<evidence type="ECO:0000313" key="1">
    <source>
        <dbReference type="EMBL" id="KAJ7532736.1"/>
    </source>
</evidence>
<accession>A0ACC2BSH5</accession>
<comment type="caution">
    <text evidence="1">The sequence shown here is derived from an EMBL/GenBank/DDBJ whole genome shotgun (WGS) entry which is preliminary data.</text>
</comment>
<organism evidence="1 2">
    <name type="scientific">Diphasiastrum complanatum</name>
    <name type="common">Issler's clubmoss</name>
    <name type="synonym">Lycopodium complanatum</name>
    <dbReference type="NCBI Taxonomy" id="34168"/>
    <lineage>
        <taxon>Eukaryota</taxon>
        <taxon>Viridiplantae</taxon>
        <taxon>Streptophyta</taxon>
        <taxon>Embryophyta</taxon>
        <taxon>Tracheophyta</taxon>
        <taxon>Lycopodiopsida</taxon>
        <taxon>Lycopodiales</taxon>
        <taxon>Lycopodiaceae</taxon>
        <taxon>Lycopodioideae</taxon>
        <taxon>Diphasiastrum</taxon>
    </lineage>
</organism>
<sequence>MRCRDPELPAFASPACSLDYDAMKQVQQLRKALDSLDSWLCPPATLSTYSGLLRHCCQLRALAEGKRVHAHIIRSGLSRHLFLGNQLVNMYGRCGSLKDAQTTFNQMLERDTSSWNSLISAYVRHGRDSGAFQLFQQMQKEGVKPDEVTFVCILNAAQTLVQGKHVHAFVTESGCESNIKVATALLKMYAKCGSLEDAIEIFQKMEHKDLVCWTSMIVAYCQNDNGGMALKLFKEMLQEGVEPDEITFVSVLNACTSPALLAQGKMIHTRIMKSNLGSDVALGTALVNMYGKCGSWEDALAIFKNMPNRDVISWTAMITAYTQNGHGKAALQLFEQMLQEGLKPNKVTFVTIFDACANSAFLEEGRLIHARIADSEEESDVVVGTAILNMYSKCGNLEDAQKMFNRISERDVVLWNSIINTYCQHGHGRVALQLFGLMQYAGTTPNSVTFLSILSACSHSGFVDEGCHYFSSEKAYHGMTLTDHHYSCLIDLLSRGGLLDEAEDFLSTAPFQPSPAIWMTLLGACRIYGDFERGKRIAEQLLQLSSQDPAAYVALSNMYAAAGRWDDVANVRKLMADRHLKKQRGSTTIEINKMLHEFAGNELQKQERLVQ</sequence>
<protein>
    <submittedName>
        <fullName evidence="1">Uncharacterized protein</fullName>
    </submittedName>
</protein>
<evidence type="ECO:0000313" key="2">
    <source>
        <dbReference type="Proteomes" id="UP001162992"/>
    </source>
</evidence>
<name>A0ACC2BSH5_DIPCM</name>
<keyword evidence="2" id="KW-1185">Reference proteome</keyword>
<reference evidence="2" key="1">
    <citation type="journal article" date="2024" name="Proc. Natl. Acad. Sci. U.S.A.">
        <title>Extraordinary preservation of gene collinearity over three hundred million years revealed in homosporous lycophytes.</title>
        <authorList>
            <person name="Li C."/>
            <person name="Wickell D."/>
            <person name="Kuo L.Y."/>
            <person name="Chen X."/>
            <person name="Nie B."/>
            <person name="Liao X."/>
            <person name="Peng D."/>
            <person name="Ji J."/>
            <person name="Jenkins J."/>
            <person name="Williams M."/>
            <person name="Shu S."/>
            <person name="Plott C."/>
            <person name="Barry K."/>
            <person name="Rajasekar S."/>
            <person name="Grimwood J."/>
            <person name="Han X."/>
            <person name="Sun S."/>
            <person name="Hou Z."/>
            <person name="He W."/>
            <person name="Dai G."/>
            <person name="Sun C."/>
            <person name="Schmutz J."/>
            <person name="Leebens-Mack J.H."/>
            <person name="Li F.W."/>
            <person name="Wang L."/>
        </authorList>
    </citation>
    <scope>NUCLEOTIDE SEQUENCE [LARGE SCALE GENOMIC DNA]</scope>
    <source>
        <strain evidence="2">cv. PW_Plant_1</strain>
    </source>
</reference>
<dbReference type="EMBL" id="CM055104">
    <property type="protein sequence ID" value="KAJ7532736.1"/>
    <property type="molecule type" value="Genomic_DNA"/>
</dbReference>
<gene>
    <name evidence="1" type="ORF">O6H91_13G017300</name>
</gene>
<dbReference type="Proteomes" id="UP001162992">
    <property type="component" value="Chromosome 13"/>
</dbReference>
<proteinExistence type="predicted"/>